<feature type="domain" description="Trehalase-like N-terminal" evidence="1">
    <location>
        <begin position="18"/>
        <end position="77"/>
    </location>
</feature>
<organism evidence="2 3">
    <name type="scientific">Streptomyces boetiae</name>
    <dbReference type="NCBI Taxonomy" id="3075541"/>
    <lineage>
        <taxon>Bacteria</taxon>
        <taxon>Bacillati</taxon>
        <taxon>Actinomycetota</taxon>
        <taxon>Actinomycetes</taxon>
        <taxon>Kitasatosporales</taxon>
        <taxon>Streptomycetaceae</taxon>
        <taxon>Streptomyces</taxon>
    </lineage>
</organism>
<dbReference type="RefSeq" id="WP_311633522.1">
    <property type="nucleotide sequence ID" value="NZ_JAVREN010000079.1"/>
</dbReference>
<protein>
    <submittedName>
        <fullName evidence="2">DUF5911 domain-containing protein</fullName>
    </submittedName>
</protein>
<keyword evidence="3" id="KW-1185">Reference proteome</keyword>
<proteinExistence type="predicted"/>
<dbReference type="InterPro" id="IPR045582">
    <property type="entry name" value="Trehalase-like_N"/>
</dbReference>
<dbReference type="EMBL" id="JAVREN010000079">
    <property type="protein sequence ID" value="MDT0310557.1"/>
    <property type="molecule type" value="Genomic_DNA"/>
</dbReference>
<reference evidence="3" key="1">
    <citation type="submission" date="2023-07" db="EMBL/GenBank/DDBJ databases">
        <title>30 novel species of actinomycetes from the DSMZ collection.</title>
        <authorList>
            <person name="Nouioui I."/>
        </authorList>
    </citation>
    <scope>NUCLEOTIDE SEQUENCE [LARGE SCALE GENOMIC DNA]</scope>
    <source>
        <strain evidence="3">DSM 44917</strain>
    </source>
</reference>
<name>A0ABU2LG82_9ACTN</name>
<gene>
    <name evidence="2" type="ORF">RM780_26945</name>
</gene>
<evidence type="ECO:0000313" key="3">
    <source>
        <dbReference type="Proteomes" id="UP001183388"/>
    </source>
</evidence>
<accession>A0ABU2LG82</accession>
<evidence type="ECO:0000259" key="1">
    <source>
        <dbReference type="Pfam" id="PF19291"/>
    </source>
</evidence>
<comment type="caution">
    <text evidence="2">The sequence shown here is derived from an EMBL/GenBank/DDBJ whole genome shotgun (WGS) entry which is preliminary data.</text>
</comment>
<sequence>MSGRGAGGPAVTGAGGYPPLGELAFLSDCGTAALMGPDAAVKWMCAPRYDAPSVFARLLDRRVGGAWELTVEGAGAPRRW</sequence>
<dbReference type="Pfam" id="PF19291">
    <property type="entry name" value="TREH_N"/>
    <property type="match status" value="1"/>
</dbReference>
<dbReference type="Proteomes" id="UP001183388">
    <property type="component" value="Unassembled WGS sequence"/>
</dbReference>
<evidence type="ECO:0000313" key="2">
    <source>
        <dbReference type="EMBL" id="MDT0310557.1"/>
    </source>
</evidence>